<keyword evidence="8 14" id="KW-0350">Heme biosynthesis</keyword>
<feature type="region of interest" description="Disordered" evidence="15">
    <location>
        <begin position="1"/>
        <end position="29"/>
    </location>
</feature>
<dbReference type="EMBL" id="CP002353">
    <property type="protein sequence ID" value="ADV61461.1"/>
    <property type="molecule type" value="Genomic_DNA"/>
</dbReference>
<feature type="transmembrane region" description="Helical" evidence="14">
    <location>
        <begin position="202"/>
        <end position="221"/>
    </location>
</feature>
<dbReference type="Gene3D" id="1.10.357.140">
    <property type="entry name" value="UbiA prenyltransferase"/>
    <property type="match status" value="1"/>
</dbReference>
<evidence type="ECO:0000256" key="2">
    <source>
        <dbReference type="ARBA" id="ARBA00004919"/>
    </source>
</evidence>
<keyword evidence="9 14" id="KW-0472">Membrane</keyword>
<dbReference type="GO" id="GO:0008495">
    <property type="term" value="F:protoheme IX farnesyltransferase activity"/>
    <property type="evidence" value="ECO:0007669"/>
    <property type="project" value="UniProtKB-UniRule"/>
</dbReference>
<comment type="miscellaneous">
    <text evidence="14">Carbon 2 of the heme B porphyrin ring is defined according to the Fischer nomenclature.</text>
</comment>
<dbReference type="HOGENOM" id="CLU_029631_3_2_0"/>
<evidence type="ECO:0000256" key="6">
    <source>
        <dbReference type="ARBA" id="ARBA00022692"/>
    </source>
</evidence>
<keyword evidence="17" id="KW-1185">Reference proteome</keyword>
<feature type="transmembrane region" description="Helical" evidence="14">
    <location>
        <begin position="144"/>
        <end position="165"/>
    </location>
</feature>
<keyword evidence="4 14" id="KW-1003">Cell membrane</keyword>
<reference evidence="16 17" key="1">
    <citation type="journal article" date="2011" name="Stand. Genomic Sci.">
        <title>Complete genome sequence of Isosphaera pallida type strain (IS1B).</title>
        <authorList>
            <consortium name="US DOE Joint Genome Institute (JGI-PGF)"/>
            <person name="Goker M."/>
            <person name="Cleland D."/>
            <person name="Saunders E."/>
            <person name="Lapidus A."/>
            <person name="Nolan M."/>
            <person name="Lucas S."/>
            <person name="Hammon N."/>
            <person name="Deshpande S."/>
            <person name="Cheng J.F."/>
            <person name="Tapia R."/>
            <person name="Han C."/>
            <person name="Goodwin L."/>
            <person name="Pitluck S."/>
            <person name="Liolios K."/>
            <person name="Pagani I."/>
            <person name="Ivanova N."/>
            <person name="Mavromatis K."/>
            <person name="Pati A."/>
            <person name="Chen A."/>
            <person name="Palaniappan K."/>
            <person name="Land M."/>
            <person name="Hauser L."/>
            <person name="Chang Y.J."/>
            <person name="Jeffries C.D."/>
            <person name="Detter J.C."/>
            <person name="Beck B."/>
            <person name="Woyke T."/>
            <person name="Bristow J."/>
            <person name="Eisen J.A."/>
            <person name="Markowitz V."/>
            <person name="Hugenholtz P."/>
            <person name="Kyrpides N.C."/>
            <person name="Klenk H.P."/>
        </authorList>
    </citation>
    <scope>NUCLEOTIDE SEQUENCE [LARGE SCALE GENOMIC DNA]</scope>
    <source>
        <strain evidence="17">ATCC 43644 / DSM 9630 / IS1B</strain>
    </source>
</reference>
<dbReference type="CDD" id="cd13957">
    <property type="entry name" value="PT_UbiA_Cox10"/>
    <property type="match status" value="1"/>
</dbReference>
<keyword evidence="6 14" id="KW-0812">Transmembrane</keyword>
<dbReference type="InterPro" id="IPR000537">
    <property type="entry name" value="UbiA_prenyltransferase"/>
</dbReference>
<evidence type="ECO:0000256" key="3">
    <source>
        <dbReference type="ARBA" id="ARBA00012292"/>
    </source>
</evidence>
<gene>
    <name evidence="14" type="primary">ctaB</name>
    <name evidence="16" type="ordered locus">Isop_0871</name>
</gene>
<dbReference type="InParanoid" id="E8R2V7"/>
<dbReference type="UniPathway" id="UPA00834">
    <property type="reaction ID" value="UER00712"/>
</dbReference>
<evidence type="ECO:0000256" key="8">
    <source>
        <dbReference type="ARBA" id="ARBA00023133"/>
    </source>
</evidence>
<evidence type="ECO:0000256" key="11">
    <source>
        <dbReference type="ARBA" id="ARBA00040810"/>
    </source>
</evidence>
<dbReference type="GO" id="GO:0005886">
    <property type="term" value="C:plasma membrane"/>
    <property type="evidence" value="ECO:0007669"/>
    <property type="project" value="UniProtKB-SubCell"/>
</dbReference>
<evidence type="ECO:0000256" key="15">
    <source>
        <dbReference type="SAM" id="MobiDB-lite"/>
    </source>
</evidence>
<dbReference type="Proteomes" id="UP000008631">
    <property type="component" value="Chromosome"/>
</dbReference>
<organism evidence="16 17">
    <name type="scientific">Isosphaera pallida (strain ATCC 43644 / DSM 9630 / IS1B)</name>
    <dbReference type="NCBI Taxonomy" id="575540"/>
    <lineage>
        <taxon>Bacteria</taxon>
        <taxon>Pseudomonadati</taxon>
        <taxon>Planctomycetota</taxon>
        <taxon>Planctomycetia</taxon>
        <taxon>Isosphaerales</taxon>
        <taxon>Isosphaeraceae</taxon>
        <taxon>Isosphaera</taxon>
    </lineage>
</organism>
<evidence type="ECO:0000313" key="17">
    <source>
        <dbReference type="Proteomes" id="UP000008631"/>
    </source>
</evidence>
<comment type="catalytic activity">
    <reaction evidence="13 14">
        <text>heme b + (2E,6E)-farnesyl diphosphate + H2O = Fe(II)-heme o + diphosphate</text>
        <dbReference type="Rhea" id="RHEA:28070"/>
        <dbReference type="ChEBI" id="CHEBI:15377"/>
        <dbReference type="ChEBI" id="CHEBI:33019"/>
        <dbReference type="ChEBI" id="CHEBI:60344"/>
        <dbReference type="ChEBI" id="CHEBI:60530"/>
        <dbReference type="ChEBI" id="CHEBI:175763"/>
        <dbReference type="EC" id="2.5.1.141"/>
    </reaction>
</comment>
<dbReference type="HAMAP" id="MF_00154">
    <property type="entry name" value="CyoE_CtaB"/>
    <property type="match status" value="1"/>
</dbReference>
<dbReference type="Pfam" id="PF01040">
    <property type="entry name" value="UbiA"/>
    <property type="match status" value="1"/>
</dbReference>
<accession>E8R2V7</accession>
<sequence length="350" mass="37306">MSLTTLGPPPSHESLGPEGDLGPAVASAADSSTAALPLSPAWGGPSRPLTQPRASISHRSHWKHLVSLTKPRLTLMVLVTVAVGFAAADRLRGDTPFRLLELTTAVLGTGLVAGAAGAWNMLLERDRDARMRRTAQRPLPSGALSPFEAGLFGTLLLVVGCSILGLFNNVLAAAMALLTFLLYVGVYTPLKARTTLNTAMGAIPGALPPAIGWAAATGQLGLEPLCLFLIVFLWQFPHFLAIAWLHRHDYAQAGYRMLTHPDLDPKGRITGRQALFHALALVPVGLLPSVVGLTGSWYFIGALALGTHYLAASAHFHHQPGDATARRLLKASFLYLPLLLSLLIYDRLPI</sequence>
<evidence type="ECO:0000256" key="7">
    <source>
        <dbReference type="ARBA" id="ARBA00022989"/>
    </source>
</evidence>
<dbReference type="InterPro" id="IPR006369">
    <property type="entry name" value="Protohaem_IX_farnesylTrfase"/>
</dbReference>
<evidence type="ECO:0000256" key="12">
    <source>
        <dbReference type="ARBA" id="ARBA00042475"/>
    </source>
</evidence>
<evidence type="ECO:0000313" key="16">
    <source>
        <dbReference type="EMBL" id="ADV61461.1"/>
    </source>
</evidence>
<dbReference type="RefSeq" id="WP_013563750.1">
    <property type="nucleotide sequence ID" value="NC_014962.1"/>
</dbReference>
<dbReference type="PANTHER" id="PTHR43448">
    <property type="entry name" value="PROTOHEME IX FARNESYLTRANSFERASE, MITOCHONDRIAL"/>
    <property type="match status" value="1"/>
</dbReference>
<dbReference type="KEGG" id="ipa:Isop_0871"/>
<evidence type="ECO:0000256" key="4">
    <source>
        <dbReference type="ARBA" id="ARBA00022475"/>
    </source>
</evidence>
<dbReference type="eggNOG" id="COG0109">
    <property type="taxonomic scope" value="Bacteria"/>
</dbReference>
<feature type="transmembrane region" description="Helical" evidence="14">
    <location>
        <begin position="274"/>
        <end position="291"/>
    </location>
</feature>
<feature type="transmembrane region" description="Helical" evidence="14">
    <location>
        <begin position="103"/>
        <end position="123"/>
    </location>
</feature>
<feature type="transmembrane region" description="Helical" evidence="14">
    <location>
        <begin position="328"/>
        <end position="345"/>
    </location>
</feature>
<evidence type="ECO:0000256" key="13">
    <source>
        <dbReference type="ARBA" id="ARBA00047690"/>
    </source>
</evidence>
<comment type="similarity">
    <text evidence="14">Belongs to the UbiA prenyltransferase family. Protoheme IX farnesyltransferase subfamily.</text>
</comment>
<keyword evidence="14" id="KW-0997">Cell inner membrane</keyword>
<comment type="subcellular location">
    <subcellularLocation>
        <location evidence="14">Cell inner membrane</location>
        <topology evidence="14">Multi-pass membrane protein</topology>
    </subcellularLocation>
    <subcellularLocation>
        <location evidence="1">Cell membrane</location>
        <topology evidence="1">Multi-pass membrane protein</topology>
    </subcellularLocation>
</comment>
<dbReference type="STRING" id="575540.Isop_0871"/>
<dbReference type="GO" id="GO:0048034">
    <property type="term" value="P:heme O biosynthetic process"/>
    <property type="evidence" value="ECO:0007669"/>
    <property type="project" value="UniProtKB-UniRule"/>
</dbReference>
<comment type="pathway">
    <text evidence="2 14">Porphyrin-containing compound metabolism; heme O biosynthesis; heme O from protoheme: step 1/1.</text>
</comment>
<dbReference type="EC" id="2.5.1.141" evidence="3 14"/>
<dbReference type="NCBIfam" id="TIGR01473">
    <property type="entry name" value="cyoE_ctaB"/>
    <property type="match status" value="1"/>
</dbReference>
<keyword evidence="7 14" id="KW-1133">Transmembrane helix</keyword>
<comment type="function">
    <text evidence="14">Converts heme B (protoheme IX) to heme O by substitution of the vinyl group on carbon 2 of heme B porphyrin ring with a hydroxyethyl farnesyl side group.</text>
</comment>
<dbReference type="AlphaFoldDB" id="E8R2V7"/>
<dbReference type="OrthoDB" id="9814417at2"/>
<dbReference type="InterPro" id="IPR044878">
    <property type="entry name" value="UbiA_sf"/>
</dbReference>
<feature type="region of interest" description="Disordered" evidence="15">
    <location>
        <begin position="36"/>
        <end position="55"/>
    </location>
</feature>
<evidence type="ECO:0000256" key="1">
    <source>
        <dbReference type="ARBA" id="ARBA00004651"/>
    </source>
</evidence>
<evidence type="ECO:0000256" key="5">
    <source>
        <dbReference type="ARBA" id="ARBA00022679"/>
    </source>
</evidence>
<evidence type="ECO:0000256" key="14">
    <source>
        <dbReference type="HAMAP-Rule" id="MF_00154"/>
    </source>
</evidence>
<feature type="transmembrane region" description="Helical" evidence="14">
    <location>
        <begin position="227"/>
        <end position="246"/>
    </location>
</feature>
<evidence type="ECO:0000256" key="10">
    <source>
        <dbReference type="ARBA" id="ARBA00030253"/>
    </source>
</evidence>
<proteinExistence type="inferred from homology"/>
<name>E8R2V7_ISOPI</name>
<keyword evidence="5 14" id="KW-0808">Transferase</keyword>
<feature type="transmembrane region" description="Helical" evidence="14">
    <location>
        <begin position="171"/>
        <end position="190"/>
    </location>
</feature>
<dbReference type="FunCoup" id="E8R2V7">
    <property type="interactions" value="373"/>
</dbReference>
<dbReference type="PANTHER" id="PTHR43448:SF7">
    <property type="entry name" value="4-HYDROXYBENZOATE SOLANESYLTRANSFERASE"/>
    <property type="match status" value="1"/>
</dbReference>
<evidence type="ECO:0000256" key="9">
    <source>
        <dbReference type="ARBA" id="ARBA00023136"/>
    </source>
</evidence>
<protein>
    <recommendedName>
        <fullName evidence="11 14">Protoheme IX farnesyltransferase</fullName>
        <ecNumber evidence="3 14">2.5.1.141</ecNumber>
    </recommendedName>
    <alternativeName>
        <fullName evidence="12 14">Heme B farnesyltransferase</fullName>
    </alternativeName>
    <alternativeName>
        <fullName evidence="10 14">Heme O synthase</fullName>
    </alternativeName>
</protein>